<dbReference type="Proteomes" id="UP000033802">
    <property type="component" value="Segment"/>
</dbReference>
<feature type="compositionally biased region" description="Low complexity" evidence="1">
    <location>
        <begin position="366"/>
        <end position="377"/>
    </location>
</feature>
<dbReference type="EMBL" id="KP869103">
    <property type="protein sequence ID" value="AKE45547.1"/>
    <property type="molecule type" value="Genomic_DNA"/>
</dbReference>
<organism evidence="2 3">
    <name type="scientific">Escherichia coli O157 typing phage 5</name>
    <dbReference type="NCBI Taxonomy" id="1508680"/>
    <lineage>
        <taxon>Viruses</taxon>
        <taxon>Duplodnaviria</taxon>
        <taxon>Heunggongvirae</taxon>
        <taxon>Uroviricota</taxon>
        <taxon>Caudoviricetes</taxon>
        <taxon>Vequintavirinae</taxon>
        <taxon>Vequintavirus</taxon>
        <taxon>Vequintavirus V5</taxon>
    </lineage>
</organism>
<evidence type="ECO:0000256" key="1">
    <source>
        <dbReference type="SAM" id="MobiDB-lite"/>
    </source>
</evidence>
<name>A0A0F6TI61_9CAUD</name>
<protein>
    <submittedName>
        <fullName evidence="2">Uncharacterized protein</fullName>
    </submittedName>
</protein>
<accession>A0A0F6TI61</accession>
<feature type="region of interest" description="Disordered" evidence="1">
    <location>
        <begin position="141"/>
        <end position="167"/>
    </location>
</feature>
<evidence type="ECO:0000313" key="3">
    <source>
        <dbReference type="Proteomes" id="UP000033802"/>
    </source>
</evidence>
<gene>
    <name evidence="2" type="ORF">ECTP5_00673</name>
</gene>
<proteinExistence type="predicted"/>
<feature type="region of interest" description="Disordered" evidence="1">
    <location>
        <begin position="357"/>
        <end position="401"/>
    </location>
</feature>
<sequence length="423" mass="45727">MSVIQQFANPMNPRETVLLAHGMIKRVSIKPIKGADPTTGIKTTVWQGKKIESSHTISLLISELDSSDNLLQGGEEVWISMGDKLLKPGHQDSVSVKIDDKWETVTPGWIVNIPLKANEHNGKTYYKGSLAKMVKLGAGEAPAATQQQKQQQGAQSQGQKQKPQQNANQDVLRIYGDVTQIVGNVVTVNDHKIGEGAMVVTDEQLKDLVVGGRVAAIVDKDTGNIISGFKAYPPKAENGTQGSGGKRKSSYDPIGVETGHSINALQIILDRGFKVDDPLGVAKTLHVVTIELKKEYAQATNRTEDEVGASVGNAVLNACRRIDKKTKVDDFAAAITAEAKDVLTNLAEPLYDWIKNGAGSTDHQEPQAAKQEAAPQQNTVDAPPVNDEEDDPMDQNPAQYDFCDDIPFAPVGLQYGKSRIHAL</sequence>
<evidence type="ECO:0000313" key="2">
    <source>
        <dbReference type="EMBL" id="AKE45547.1"/>
    </source>
</evidence>
<reference evidence="2 3" key="1">
    <citation type="journal article" date="2015" name="BMC Genomics">
        <title>Analysis of whole genome sequencing for the Escherichia coli O157:H7 typing phages.</title>
        <authorList>
            <person name="Cowley L.A."/>
            <person name="Beckett S.J."/>
            <person name="Chase-Topping M."/>
            <person name="Perry N."/>
            <person name="Dallman T.J."/>
            <person name="Gally D.L."/>
            <person name="Jenkins C."/>
        </authorList>
    </citation>
    <scope>NUCLEOTIDE SEQUENCE [LARGE SCALE GENOMIC DNA]</scope>
</reference>